<dbReference type="AlphaFoldDB" id="A0A2P2QU28"/>
<reference evidence="1" key="1">
    <citation type="submission" date="2018-02" db="EMBL/GenBank/DDBJ databases">
        <title>Rhizophora mucronata_Transcriptome.</title>
        <authorList>
            <person name="Meera S.P."/>
            <person name="Sreeshan A."/>
            <person name="Augustine A."/>
        </authorList>
    </citation>
    <scope>NUCLEOTIDE SEQUENCE</scope>
    <source>
        <tissue evidence="1">Leaf</tissue>
    </source>
</reference>
<proteinExistence type="predicted"/>
<name>A0A2P2QU28_RHIMU</name>
<accession>A0A2P2QU28</accession>
<dbReference type="EMBL" id="GGEC01090035">
    <property type="protein sequence ID" value="MBX70519.1"/>
    <property type="molecule type" value="Transcribed_RNA"/>
</dbReference>
<evidence type="ECO:0000313" key="1">
    <source>
        <dbReference type="EMBL" id="MBX70519.1"/>
    </source>
</evidence>
<protein>
    <submittedName>
        <fullName evidence="1">Uncharacterized protein</fullName>
    </submittedName>
</protein>
<sequence length="35" mass="4209">MKATNHRWLCLRKCKEGRHSYSRKGNSVVSRIMKF</sequence>
<organism evidence="1">
    <name type="scientific">Rhizophora mucronata</name>
    <name type="common">Asiatic mangrove</name>
    <dbReference type="NCBI Taxonomy" id="61149"/>
    <lineage>
        <taxon>Eukaryota</taxon>
        <taxon>Viridiplantae</taxon>
        <taxon>Streptophyta</taxon>
        <taxon>Embryophyta</taxon>
        <taxon>Tracheophyta</taxon>
        <taxon>Spermatophyta</taxon>
        <taxon>Magnoliopsida</taxon>
        <taxon>eudicotyledons</taxon>
        <taxon>Gunneridae</taxon>
        <taxon>Pentapetalae</taxon>
        <taxon>rosids</taxon>
        <taxon>fabids</taxon>
        <taxon>Malpighiales</taxon>
        <taxon>Rhizophoraceae</taxon>
        <taxon>Rhizophora</taxon>
    </lineage>
</organism>